<evidence type="ECO:0000256" key="1">
    <source>
        <dbReference type="SAM" id="Phobius"/>
    </source>
</evidence>
<dbReference type="AlphaFoldDB" id="A0A235BUJ1"/>
<gene>
    <name evidence="2" type="ORF">CH330_04300</name>
</gene>
<name>A0A235BUJ1_UNCW3</name>
<organism evidence="2 3">
    <name type="scientific">candidate division WOR-3 bacterium JGI_Cruoil_03_51_56</name>
    <dbReference type="NCBI Taxonomy" id="1973747"/>
    <lineage>
        <taxon>Bacteria</taxon>
        <taxon>Bacteria division WOR-3</taxon>
    </lineage>
</organism>
<accession>A0A235BUJ1</accession>
<keyword evidence="1" id="KW-0812">Transmembrane</keyword>
<protein>
    <recommendedName>
        <fullName evidence="4">DUF4870 domain-containing protein</fullName>
    </recommendedName>
</protein>
<sequence length="135" mass="14883">MEQEAGGQEQENSSQGNTVLAAIGYLPMLFFLPLLAGRSDRFAQFHGRQSLAILLVFIALWIAIWVVDLIFGRMMGNVILLGFIFKATAWFIHNIVGVVASLLYIAAMIAGIIQAALGRYWRVPVISAYAQRLGL</sequence>
<proteinExistence type="predicted"/>
<keyword evidence="1" id="KW-1133">Transmembrane helix</keyword>
<dbReference type="Proteomes" id="UP000215559">
    <property type="component" value="Unassembled WGS sequence"/>
</dbReference>
<feature type="transmembrane region" description="Helical" evidence="1">
    <location>
        <begin position="91"/>
        <end position="113"/>
    </location>
</feature>
<feature type="transmembrane region" description="Helical" evidence="1">
    <location>
        <begin position="20"/>
        <end position="39"/>
    </location>
</feature>
<comment type="caution">
    <text evidence="2">The sequence shown here is derived from an EMBL/GenBank/DDBJ whole genome shotgun (WGS) entry which is preliminary data.</text>
</comment>
<evidence type="ECO:0000313" key="3">
    <source>
        <dbReference type="Proteomes" id="UP000215559"/>
    </source>
</evidence>
<reference evidence="2 3" key="1">
    <citation type="submission" date="2017-07" db="EMBL/GenBank/DDBJ databases">
        <title>Recovery of genomes from metagenomes via a dereplication, aggregation, and scoring strategy.</title>
        <authorList>
            <person name="Sieber C.M."/>
            <person name="Probst A.J."/>
            <person name="Sharrar A."/>
            <person name="Thomas B.C."/>
            <person name="Hess M."/>
            <person name="Tringe S.G."/>
            <person name="Banfield J.F."/>
        </authorList>
    </citation>
    <scope>NUCLEOTIDE SEQUENCE [LARGE SCALE GENOMIC DNA]</scope>
    <source>
        <strain evidence="2">JGI_Cruoil_03_51_56</strain>
    </source>
</reference>
<evidence type="ECO:0008006" key="4">
    <source>
        <dbReference type="Google" id="ProtNLM"/>
    </source>
</evidence>
<feature type="transmembrane region" description="Helical" evidence="1">
    <location>
        <begin position="51"/>
        <end position="71"/>
    </location>
</feature>
<keyword evidence="1" id="KW-0472">Membrane</keyword>
<evidence type="ECO:0000313" key="2">
    <source>
        <dbReference type="EMBL" id="OYD15881.1"/>
    </source>
</evidence>
<dbReference type="EMBL" id="NOZP01000080">
    <property type="protein sequence ID" value="OYD15881.1"/>
    <property type="molecule type" value="Genomic_DNA"/>
</dbReference>